<dbReference type="Pfam" id="PF10318">
    <property type="entry name" value="7TM_GPCR_Srh"/>
    <property type="match status" value="1"/>
</dbReference>
<gene>
    <name evidence="2" type="ORF">ANCCAN_00686</name>
</gene>
<dbReference type="PANTHER" id="PTHR46891">
    <property type="entry name" value="SERPENTINE RECEPTOR, CLASS H-RELATED"/>
    <property type="match status" value="1"/>
</dbReference>
<dbReference type="EMBL" id="JOJR01000003">
    <property type="protein sequence ID" value="RCN53133.1"/>
    <property type="molecule type" value="Genomic_DNA"/>
</dbReference>
<feature type="transmembrane region" description="Helical" evidence="1">
    <location>
        <begin position="97"/>
        <end position="120"/>
    </location>
</feature>
<keyword evidence="1" id="KW-0812">Transmembrane</keyword>
<keyword evidence="3" id="KW-1185">Reference proteome</keyword>
<keyword evidence="2" id="KW-0675">Receptor</keyword>
<comment type="caution">
    <text evidence="2">The sequence shown here is derived from an EMBL/GenBank/DDBJ whole genome shotgun (WGS) entry which is preliminary data.</text>
</comment>
<organism evidence="2 3">
    <name type="scientific">Ancylostoma caninum</name>
    <name type="common">Dog hookworm</name>
    <dbReference type="NCBI Taxonomy" id="29170"/>
    <lineage>
        <taxon>Eukaryota</taxon>
        <taxon>Metazoa</taxon>
        <taxon>Ecdysozoa</taxon>
        <taxon>Nematoda</taxon>
        <taxon>Chromadorea</taxon>
        <taxon>Rhabditida</taxon>
        <taxon>Rhabditina</taxon>
        <taxon>Rhabditomorpha</taxon>
        <taxon>Strongyloidea</taxon>
        <taxon>Ancylostomatidae</taxon>
        <taxon>Ancylostomatinae</taxon>
        <taxon>Ancylostoma</taxon>
    </lineage>
</organism>
<sequence>MHEMNVFENFVDYPPVYLTLMHMTCLYSIPLFMAAVYCITTSSPKKLASFLWFLLMHNCISFMSDIVLSAGITPVLYIPVLGGYPCGFLKLFGVPSISMLPTAFLLQLSTMLSVVLLFYLRYDAILLEHHRMKGKRPYVLFIFGLIQLITMVTTPILVHFITPDQDVAKKSLIEVCLLIRSTYWIVVQETGTVVIKRALQPEKMN</sequence>
<feature type="transmembrane region" description="Helical" evidence="1">
    <location>
        <begin position="51"/>
        <end position="77"/>
    </location>
</feature>
<reference evidence="2 3" key="1">
    <citation type="submission" date="2014-10" db="EMBL/GenBank/DDBJ databases">
        <title>Draft genome of the hookworm Ancylostoma caninum.</title>
        <authorList>
            <person name="Mitreva M."/>
        </authorList>
    </citation>
    <scope>NUCLEOTIDE SEQUENCE [LARGE SCALE GENOMIC DNA]</scope>
    <source>
        <strain evidence="2 3">Baltimore</strain>
    </source>
</reference>
<keyword evidence="1" id="KW-1133">Transmembrane helix</keyword>
<dbReference type="InterPro" id="IPR019422">
    <property type="entry name" value="7TM_GPCR_serpentine_rcpt_Srh"/>
</dbReference>
<dbReference type="OrthoDB" id="5872351at2759"/>
<feature type="transmembrane region" description="Helical" evidence="1">
    <location>
        <begin position="20"/>
        <end position="39"/>
    </location>
</feature>
<protein>
    <submittedName>
        <fullName evidence="2">7TM chemoreceptor</fullName>
    </submittedName>
</protein>
<name>A0A368H949_ANCCA</name>
<keyword evidence="1" id="KW-0472">Membrane</keyword>
<evidence type="ECO:0000313" key="3">
    <source>
        <dbReference type="Proteomes" id="UP000252519"/>
    </source>
</evidence>
<evidence type="ECO:0000313" key="2">
    <source>
        <dbReference type="EMBL" id="RCN53133.1"/>
    </source>
</evidence>
<feature type="transmembrane region" description="Helical" evidence="1">
    <location>
        <begin position="140"/>
        <end position="161"/>
    </location>
</feature>
<dbReference type="AlphaFoldDB" id="A0A368H949"/>
<dbReference type="Proteomes" id="UP000252519">
    <property type="component" value="Unassembled WGS sequence"/>
</dbReference>
<proteinExistence type="predicted"/>
<evidence type="ECO:0000256" key="1">
    <source>
        <dbReference type="SAM" id="Phobius"/>
    </source>
</evidence>
<accession>A0A368H949</accession>